<evidence type="ECO:0000313" key="3">
    <source>
        <dbReference type="EMBL" id="HGU58656.1"/>
    </source>
</evidence>
<evidence type="ECO:0000313" key="2">
    <source>
        <dbReference type="EMBL" id="HGE66630.1"/>
    </source>
</evidence>
<gene>
    <name evidence="4" type="ORF">ENL48_00100</name>
    <name evidence="3" type="ORF">ENT89_00210</name>
    <name evidence="2" type="ORF">ENX77_05905</name>
</gene>
<dbReference type="Gene3D" id="3.10.450.720">
    <property type="match status" value="1"/>
</dbReference>
<dbReference type="EMBL" id="DTAK01000001">
    <property type="protein sequence ID" value="HGU58656.1"/>
    <property type="molecule type" value="Genomic_DNA"/>
</dbReference>
<evidence type="ECO:0000313" key="4">
    <source>
        <dbReference type="EMBL" id="HHF47657.1"/>
    </source>
</evidence>
<feature type="domain" description="rRNA small subunit methyltransferase F RNA-binding PUA-like" evidence="1">
    <location>
        <begin position="83"/>
        <end position="128"/>
    </location>
</feature>
<dbReference type="AlphaFoldDB" id="A0A7C3UCF4"/>
<comment type="caution">
    <text evidence="2">The sequence shown here is derived from an EMBL/GenBank/DDBJ whole genome shotgun (WGS) entry which is preliminary data.</text>
</comment>
<dbReference type="EMBL" id="DTPI01000031">
    <property type="protein sequence ID" value="HGE66630.1"/>
    <property type="molecule type" value="Genomic_DNA"/>
</dbReference>
<evidence type="ECO:0000259" key="1">
    <source>
        <dbReference type="Pfam" id="PF13636"/>
    </source>
</evidence>
<sequence>MDEILRLLKEQFGVERIDFNLKLMGKNRIYAYRSCFEELEEYHSGVYFGKLERDGIRLSIEGCYLLKDQIKKNVIEVDYDEMIKWLSGEDLKRKAKGYVVLKWKDYLLGCGKGVGDRIINYVPKERRLRRLNISGSNSE</sequence>
<dbReference type="EMBL" id="DRUC01000002">
    <property type="protein sequence ID" value="HHF47657.1"/>
    <property type="molecule type" value="Genomic_DNA"/>
</dbReference>
<protein>
    <recommendedName>
        <fullName evidence="1">rRNA small subunit methyltransferase F RNA-binding PUA-like domain-containing protein</fullName>
    </recommendedName>
</protein>
<accession>A0A7C3UCF4</accession>
<proteinExistence type="predicted"/>
<organism evidence="2">
    <name type="scientific">Geoglobus ahangari</name>
    <dbReference type="NCBI Taxonomy" id="113653"/>
    <lineage>
        <taxon>Archaea</taxon>
        <taxon>Methanobacteriati</taxon>
        <taxon>Methanobacteriota</taxon>
        <taxon>Archaeoglobi</taxon>
        <taxon>Archaeoglobales</taxon>
        <taxon>Archaeoglobaceae</taxon>
        <taxon>Geoglobus</taxon>
    </lineage>
</organism>
<dbReference type="Pfam" id="PF13636">
    <property type="entry name" value="Methyltranf_PUA"/>
    <property type="match status" value="1"/>
</dbReference>
<name>A0A7C3UCF4_9EURY</name>
<dbReference type="InterPro" id="IPR027391">
    <property type="entry name" value="Nol1_Nop2_Fmu_2"/>
</dbReference>
<reference evidence="2" key="1">
    <citation type="journal article" date="2020" name="mSystems">
        <title>Genome- and Community-Level Interaction Insights into Carbon Utilization and Element Cycling Functions of Hydrothermarchaeota in Hydrothermal Sediment.</title>
        <authorList>
            <person name="Zhou Z."/>
            <person name="Liu Y."/>
            <person name="Xu W."/>
            <person name="Pan J."/>
            <person name="Luo Z.H."/>
            <person name="Li M."/>
        </authorList>
    </citation>
    <scope>NUCLEOTIDE SEQUENCE [LARGE SCALE GENOMIC DNA]</scope>
    <source>
        <strain evidence="4">SpSt-10</strain>
        <strain evidence="3">SpSt-62</strain>
        <strain evidence="2">SpSt-97</strain>
    </source>
</reference>